<dbReference type="Proteomes" id="UP001519272">
    <property type="component" value="Unassembled WGS sequence"/>
</dbReference>
<proteinExistence type="predicted"/>
<dbReference type="InterPro" id="IPR019074">
    <property type="entry name" value="YabQ"/>
</dbReference>
<dbReference type="Pfam" id="PF09578">
    <property type="entry name" value="Spore_YabQ"/>
    <property type="match status" value="1"/>
</dbReference>
<feature type="transmembrane region" description="Helical" evidence="1">
    <location>
        <begin position="39"/>
        <end position="58"/>
    </location>
</feature>
<evidence type="ECO:0000313" key="3">
    <source>
        <dbReference type="Proteomes" id="UP001519272"/>
    </source>
</evidence>
<comment type="caution">
    <text evidence="2">The sequence shown here is derived from an EMBL/GenBank/DDBJ whole genome shotgun (WGS) entry which is preliminary data.</text>
</comment>
<keyword evidence="1" id="KW-1133">Transmembrane helix</keyword>
<dbReference type="EMBL" id="JAGGKG010000025">
    <property type="protein sequence ID" value="MBP1907365.1"/>
    <property type="molecule type" value="Genomic_DNA"/>
</dbReference>
<protein>
    <submittedName>
        <fullName evidence="2">Spore cortex biosynthesis protein YabQ</fullName>
    </submittedName>
</protein>
<feature type="transmembrane region" description="Helical" evidence="1">
    <location>
        <begin position="70"/>
        <end position="91"/>
    </location>
</feature>
<evidence type="ECO:0000313" key="2">
    <source>
        <dbReference type="EMBL" id="MBP1907365.1"/>
    </source>
</evidence>
<accession>A0ABS4FXR2</accession>
<feature type="transmembrane region" description="Helical" evidence="1">
    <location>
        <begin position="6"/>
        <end position="27"/>
    </location>
</feature>
<keyword evidence="1" id="KW-0472">Membrane</keyword>
<gene>
    <name evidence="2" type="ORF">J2Z32_004040</name>
</gene>
<reference evidence="2 3" key="1">
    <citation type="submission" date="2021-03" db="EMBL/GenBank/DDBJ databases">
        <title>Genomic Encyclopedia of Type Strains, Phase IV (KMG-IV): sequencing the most valuable type-strain genomes for metagenomic binning, comparative biology and taxonomic classification.</title>
        <authorList>
            <person name="Goeker M."/>
        </authorList>
    </citation>
    <scope>NUCLEOTIDE SEQUENCE [LARGE SCALE GENOMIC DNA]</scope>
    <source>
        <strain evidence="2 3">DSM 14349</strain>
    </source>
</reference>
<sequence length="193" mass="22890">MNLHMQWITLLWMMFSGALMGVIYDSYRIVSGRLQVANIINHMLDVVYWIAAALFVFHNLYHSNFGELRFYVFLGLFIGVWIYFLFLSFITEKIVVTLIKVTSYIYNLILKIFSIVIITPLVGLFKVLRVLLLWLWTVVVNIAKIISKITVIPLWKLFAWATKPLWRHFFVPKWVNSIWNKIVTIWTKLFPNN</sequence>
<keyword evidence="1" id="KW-0812">Transmembrane</keyword>
<dbReference type="NCBIfam" id="TIGR02893">
    <property type="entry name" value="spore_yabQ"/>
    <property type="match status" value="1"/>
</dbReference>
<feature type="transmembrane region" description="Helical" evidence="1">
    <location>
        <begin position="131"/>
        <end position="155"/>
    </location>
</feature>
<feature type="transmembrane region" description="Helical" evidence="1">
    <location>
        <begin position="103"/>
        <end position="125"/>
    </location>
</feature>
<evidence type="ECO:0000256" key="1">
    <source>
        <dbReference type="SAM" id="Phobius"/>
    </source>
</evidence>
<name>A0ABS4FXR2_9BACL</name>
<organism evidence="2 3">
    <name type="scientific">Paenibacillus turicensis</name>
    <dbReference type="NCBI Taxonomy" id="160487"/>
    <lineage>
        <taxon>Bacteria</taxon>
        <taxon>Bacillati</taxon>
        <taxon>Bacillota</taxon>
        <taxon>Bacilli</taxon>
        <taxon>Bacillales</taxon>
        <taxon>Paenibacillaceae</taxon>
        <taxon>Paenibacillus</taxon>
    </lineage>
</organism>
<keyword evidence="3" id="KW-1185">Reference proteome</keyword>